<evidence type="ECO:0000313" key="2">
    <source>
        <dbReference type="EMBL" id="CDQ80265.1"/>
    </source>
</evidence>
<dbReference type="STRING" id="8022.A0A060XTR3"/>
<accession>A0A060XTR3</accession>
<gene>
    <name evidence="2" type="ORF">GSONMT00005405001</name>
</gene>
<evidence type="ECO:0000313" key="3">
    <source>
        <dbReference type="Proteomes" id="UP000193380"/>
    </source>
</evidence>
<feature type="compositionally biased region" description="Polar residues" evidence="1">
    <location>
        <begin position="72"/>
        <end position="86"/>
    </location>
</feature>
<evidence type="ECO:0000256" key="1">
    <source>
        <dbReference type="SAM" id="MobiDB-lite"/>
    </source>
</evidence>
<organism evidence="2 3">
    <name type="scientific">Oncorhynchus mykiss</name>
    <name type="common">Rainbow trout</name>
    <name type="synonym">Salmo gairdneri</name>
    <dbReference type="NCBI Taxonomy" id="8022"/>
    <lineage>
        <taxon>Eukaryota</taxon>
        <taxon>Metazoa</taxon>
        <taxon>Chordata</taxon>
        <taxon>Craniata</taxon>
        <taxon>Vertebrata</taxon>
        <taxon>Euteleostomi</taxon>
        <taxon>Actinopterygii</taxon>
        <taxon>Neopterygii</taxon>
        <taxon>Teleostei</taxon>
        <taxon>Protacanthopterygii</taxon>
        <taxon>Salmoniformes</taxon>
        <taxon>Salmonidae</taxon>
        <taxon>Salmoninae</taxon>
        <taxon>Oncorhynchus</taxon>
    </lineage>
</organism>
<protein>
    <submittedName>
        <fullName evidence="2">Uncharacterized protein</fullName>
    </submittedName>
</protein>
<dbReference type="AlphaFoldDB" id="A0A060XTR3"/>
<dbReference type="Proteomes" id="UP000193380">
    <property type="component" value="Unassembled WGS sequence"/>
</dbReference>
<dbReference type="PaxDb" id="8022-A0A060XTR3"/>
<dbReference type="EMBL" id="FR905580">
    <property type="protein sequence ID" value="CDQ80265.1"/>
    <property type="molecule type" value="Genomic_DNA"/>
</dbReference>
<feature type="region of interest" description="Disordered" evidence="1">
    <location>
        <begin position="72"/>
        <end position="132"/>
    </location>
</feature>
<proteinExistence type="predicted"/>
<reference evidence="2" key="2">
    <citation type="submission" date="2014-03" db="EMBL/GenBank/DDBJ databases">
        <authorList>
            <person name="Genoscope - CEA"/>
        </authorList>
    </citation>
    <scope>NUCLEOTIDE SEQUENCE</scope>
</reference>
<name>A0A060XTR3_ONCMY</name>
<reference evidence="2" key="1">
    <citation type="journal article" date="2014" name="Nat. Commun.">
        <title>The rainbow trout genome provides novel insights into evolution after whole-genome duplication in vertebrates.</title>
        <authorList>
            <person name="Berthelot C."/>
            <person name="Brunet F."/>
            <person name="Chalopin D."/>
            <person name="Juanchich A."/>
            <person name="Bernard M."/>
            <person name="Noel B."/>
            <person name="Bento P."/>
            <person name="Da Silva C."/>
            <person name="Labadie K."/>
            <person name="Alberti A."/>
            <person name="Aury J.M."/>
            <person name="Louis A."/>
            <person name="Dehais P."/>
            <person name="Bardou P."/>
            <person name="Montfort J."/>
            <person name="Klopp C."/>
            <person name="Cabau C."/>
            <person name="Gaspin C."/>
            <person name="Thorgaard G.H."/>
            <person name="Boussaha M."/>
            <person name="Quillet E."/>
            <person name="Guyomard R."/>
            <person name="Galiana D."/>
            <person name="Bobe J."/>
            <person name="Volff J.N."/>
            <person name="Genet C."/>
            <person name="Wincker P."/>
            <person name="Jaillon O."/>
            <person name="Roest Crollius H."/>
            <person name="Guiguen Y."/>
        </authorList>
    </citation>
    <scope>NUCLEOTIDE SEQUENCE [LARGE SCALE GENOMIC DNA]</scope>
</reference>
<sequence>MQLKESERGWRRLGLKWWASCCYDLSNMAVASISIPGSTPGHKLGFDDYSLYNNLSDDELILLAIERSLSDAHNATSPSEASNTPTALGRRTVQYRSNPSPTRPNPPRQEPRHRQPTANPTDAQWKAHAGNAQRRRLHSVCAGDRGDTNLLGMIFLKGNSTTFTFQDKKMTNTTE</sequence>